<feature type="signal peptide" evidence="2">
    <location>
        <begin position="1"/>
        <end position="28"/>
    </location>
</feature>
<dbReference type="Proteomes" id="UP000007564">
    <property type="component" value="Chromosome"/>
</dbReference>
<dbReference type="InterPro" id="IPR042100">
    <property type="entry name" value="Bug_dom1"/>
</dbReference>
<name>A0A0C6P4B1_BORBO</name>
<evidence type="ECO:0000256" key="2">
    <source>
        <dbReference type="SAM" id="SignalP"/>
    </source>
</evidence>
<dbReference type="KEGG" id="bbh:BN112_2351"/>
<reference evidence="3 4" key="1">
    <citation type="journal article" date="2012" name="BMC Genomics">
        <title>Comparative genomics of the classical Bordetella subspecies: the evolution and exchange of virulence-associated diversity amongst closely related pathogens.</title>
        <authorList>
            <person name="Park J."/>
            <person name="Zhang Y."/>
            <person name="Buboltz A.M."/>
            <person name="Zhang X."/>
            <person name="Schuster S.C."/>
            <person name="Ahuja U."/>
            <person name="Liu M."/>
            <person name="Miller J.F."/>
            <person name="Sebaihia M."/>
            <person name="Bentley S.D."/>
            <person name="Parkhill J."/>
            <person name="Harvill E.T."/>
        </authorList>
    </citation>
    <scope>NUCLEOTIDE SEQUENCE [LARGE SCALE GENOMIC DNA]</scope>
    <source>
        <strain evidence="3 4">253</strain>
    </source>
</reference>
<dbReference type="HOGENOM" id="CLU_045683_0_0_4"/>
<evidence type="ECO:0000313" key="3">
    <source>
        <dbReference type="EMBL" id="CCJ54268.1"/>
    </source>
</evidence>
<dbReference type="Gene3D" id="3.40.190.150">
    <property type="entry name" value="Bordetella uptake gene, domain 1"/>
    <property type="match status" value="1"/>
</dbReference>
<dbReference type="Pfam" id="PF03401">
    <property type="entry name" value="TctC"/>
    <property type="match status" value="1"/>
</dbReference>
<dbReference type="SUPFAM" id="SSF53850">
    <property type="entry name" value="Periplasmic binding protein-like II"/>
    <property type="match status" value="1"/>
</dbReference>
<dbReference type="Gene3D" id="3.40.190.10">
    <property type="entry name" value="Periplasmic binding protein-like II"/>
    <property type="match status" value="1"/>
</dbReference>
<dbReference type="AlphaFoldDB" id="A0A0C6P4B1"/>
<dbReference type="OrthoDB" id="8678477at2"/>
<dbReference type="InterPro" id="IPR005064">
    <property type="entry name" value="BUG"/>
</dbReference>
<dbReference type="PANTHER" id="PTHR42928:SF5">
    <property type="entry name" value="BLR1237 PROTEIN"/>
    <property type="match status" value="1"/>
</dbReference>
<gene>
    <name evidence="3" type="ORF">BN112_2351</name>
</gene>
<dbReference type="GeneID" id="56480231"/>
<proteinExistence type="inferred from homology"/>
<keyword evidence="2" id="KW-0732">Signal</keyword>
<dbReference type="CDD" id="cd13578">
    <property type="entry name" value="PBP2_Bug27"/>
    <property type="match status" value="1"/>
</dbReference>
<evidence type="ECO:0000256" key="1">
    <source>
        <dbReference type="ARBA" id="ARBA00006987"/>
    </source>
</evidence>
<sequence length="331" mass="35216">MPTYRRLRRLALSIGAALLAAALSPVHAATGAYPAHPIQMVVPFTPAGPTDALARVLARTMQDTLGQSTIVLNKPGAGGNIGTQYVVKAAPDGYTLLFANSGALFINANLYKDAGFDPKRDFTPIAYLGEIPNVLVVNKDLPVRSLGDFVKYANAHQNLSYASSGSGSTNHLAGEMFNKLNGTRLVHVPYRGTSPAMNDLLGGQVTAMYLDVLSAAPYIKDGRLRALGVASVQRSKILPEVPTFREQDVPTLERGVAFGLVGPAALPAPALATLERAARAALQAPDMRATLEKNGVQTPETILSQAEFTEFLARQVDGWKEIIERTGATVQ</sequence>
<dbReference type="RefSeq" id="WP_003808879.1">
    <property type="nucleotide sequence ID" value="NC_019382.1"/>
</dbReference>
<dbReference type="PANTHER" id="PTHR42928">
    <property type="entry name" value="TRICARBOXYLATE-BINDING PROTEIN"/>
    <property type="match status" value="1"/>
</dbReference>
<evidence type="ECO:0000313" key="4">
    <source>
        <dbReference type="Proteomes" id="UP000007564"/>
    </source>
</evidence>
<protein>
    <submittedName>
        <fullName evidence="3">Putative exported protein</fullName>
    </submittedName>
</protein>
<comment type="similarity">
    <text evidence="1">Belongs to the UPF0065 (bug) family.</text>
</comment>
<dbReference type="EMBL" id="HE965806">
    <property type="protein sequence ID" value="CCJ54268.1"/>
    <property type="molecule type" value="Genomic_DNA"/>
</dbReference>
<dbReference type="PIRSF" id="PIRSF017082">
    <property type="entry name" value="YflP"/>
    <property type="match status" value="1"/>
</dbReference>
<organism evidence="3 4">
    <name type="scientific">Bordetella bronchiseptica 253</name>
    <dbReference type="NCBI Taxonomy" id="568707"/>
    <lineage>
        <taxon>Bacteria</taxon>
        <taxon>Pseudomonadati</taxon>
        <taxon>Pseudomonadota</taxon>
        <taxon>Betaproteobacteria</taxon>
        <taxon>Burkholderiales</taxon>
        <taxon>Alcaligenaceae</taxon>
        <taxon>Bordetella</taxon>
    </lineage>
</organism>
<accession>A0A0C6P4B1</accession>
<feature type="chain" id="PRO_5002200442" evidence="2">
    <location>
        <begin position="29"/>
        <end position="331"/>
    </location>
</feature>